<dbReference type="Pfam" id="PF09759">
    <property type="entry name" value="Atx10homo_assoc"/>
    <property type="match status" value="1"/>
</dbReference>
<sequence length="830" mass="93621">MSSSQEARIFLSKIFSNEDDKDDNDDNGDHSRKRAFVTLTYAQSLDAKIAGRGGKKLVISGHESMIMTHRMRTLHDGILVGIGTIFSDDPRLTARLIDPDEEKTVVQPQPIILDSSLRFPLSARLLKQIKKEVGDDSIKSPWIFTSDKHDPLKRESLEQAGAKVFVIETDPKNGHLSLAHLLTTLSSAPLSLTRIMVEGGSTIIKSFLSSGLVDQLVVTIAPIFVGGDGLSVFDIGKLIDNNKDDDAADSNKTQEKTLKFPLCDKVTYKQFGKDMVMSAQLTYNQNELPKNEEFLEKSMILTKNLYDELLSSSKEEKDLNSNYLELIMWILRMIRNFVAEIEENQNYAMKYEWHKIIEEILVYCTSNLYQQPNQQTLLLNITRSGTQALSNIITGNSSAQKIIWDELLLLSSLKDKEKVESFNEDLLSKLASCGDDIVLLSTLVLVFNTMHDNESRCKALIESSVGARLLKIILHEAGSSINEAGVKGEKEAKKSFELIYALISRIIELDLFPLLFEKLYDSEEAKTNGLTQNQIVLLKLLYSKLFNDNSPLLLSTLSQACSYLVRLFNSITPEIIKEMEAIKNQQSVIYDNNTSIFTDTLTAELKSEDDTISTRRITCLRLLLNIIGDSSQFIDDEINEEDDYDNNGNIREYLFKNGILANLAYENRIVQDEVRRLGGIQLILNQCNIDDNNPFLREQSIFAIRNLLYQNSENQKLVGELTPIRAVQSEVLDDLGISAKIVDGDENDFFRSNTNTSKSEEQIDPFSAGYKTPNKDQILKEPIIIDEFSMKIQPIRDESSTKEPIIIDESSKKIQLISDESSTKKPIIII</sequence>
<dbReference type="Pfam" id="PF01872">
    <property type="entry name" value="RibD_C"/>
    <property type="match status" value="1"/>
</dbReference>
<keyword evidence="18" id="KW-1185">Reference proteome</keyword>
<dbReference type="Proteomes" id="UP000789831">
    <property type="component" value="Unassembled WGS sequence"/>
</dbReference>
<dbReference type="GO" id="GO:0008703">
    <property type="term" value="F:5-amino-6-(5-phosphoribosylamino)uracil reductase activity"/>
    <property type="evidence" value="ECO:0007669"/>
    <property type="project" value="InterPro"/>
</dbReference>
<dbReference type="AlphaFoldDB" id="A0A9N8ZCX3"/>
<evidence type="ECO:0000313" key="18">
    <source>
        <dbReference type="Proteomes" id="UP000789831"/>
    </source>
</evidence>
<dbReference type="InterPro" id="IPR016024">
    <property type="entry name" value="ARM-type_fold"/>
</dbReference>
<dbReference type="SUPFAM" id="SSF53597">
    <property type="entry name" value="Dihydrofolate reductase-like"/>
    <property type="match status" value="1"/>
</dbReference>
<dbReference type="OrthoDB" id="5432at2759"/>
<dbReference type="GO" id="GO:0009231">
    <property type="term" value="P:riboflavin biosynthetic process"/>
    <property type="evidence" value="ECO:0007669"/>
    <property type="project" value="InterPro"/>
</dbReference>
<evidence type="ECO:0000256" key="7">
    <source>
        <dbReference type="ARBA" id="ARBA00023306"/>
    </source>
</evidence>
<feature type="domain" description="Ataxin-10" evidence="16">
    <location>
        <begin position="659"/>
        <end position="743"/>
    </location>
</feature>
<feature type="domain" description="Bacterial bifunctional deaminase-reductase C-terminal" evidence="15">
    <location>
        <begin position="36"/>
        <end position="237"/>
    </location>
</feature>
<dbReference type="EMBL" id="CAJVPL010000307">
    <property type="protein sequence ID" value="CAG8481163.1"/>
    <property type="molecule type" value="Genomic_DNA"/>
</dbReference>
<dbReference type="InterPro" id="IPR011989">
    <property type="entry name" value="ARM-like"/>
</dbReference>
<evidence type="ECO:0000256" key="4">
    <source>
        <dbReference type="ARBA" id="ARBA00012851"/>
    </source>
</evidence>
<protein>
    <recommendedName>
        <fullName evidence="5">2,5-diamino-6-ribosylamino-4(3H)-pyrimidinone 5'-phosphate reductase</fullName>
        <ecNumber evidence="4">1.1.1.302</ecNumber>
    </recommendedName>
    <alternativeName>
        <fullName evidence="9">2,5-diamino-6-(5-phospho-D-ribosylamino)pyrimidin-4(3H)-one reductase</fullName>
    </alternativeName>
    <alternativeName>
        <fullName evidence="8">2,5-diamino-6-ribitylamino-4(3H)-pyrimidinone 5'-phosphate synthase</fullName>
    </alternativeName>
    <alternativeName>
        <fullName evidence="11">Ataxin-10 homolog</fullName>
    </alternativeName>
    <alternativeName>
        <fullName evidence="12">Copper transport protein 86</fullName>
    </alternativeName>
</protein>
<name>A0A9N8ZCX3_9GLOM</name>
<evidence type="ECO:0000259" key="15">
    <source>
        <dbReference type="Pfam" id="PF01872"/>
    </source>
</evidence>
<feature type="non-terminal residue" evidence="17">
    <location>
        <position position="1"/>
    </location>
</feature>
<comment type="similarity">
    <text evidence="2">Belongs to the ataxin-10 family.</text>
</comment>
<comment type="caution">
    <text evidence="17">The sequence shown here is derived from an EMBL/GenBank/DDBJ whole genome shotgun (WGS) entry which is preliminary data.</text>
</comment>
<dbReference type="InterPro" id="IPR051374">
    <property type="entry name" value="Ataxin-10/CTR86_families"/>
</dbReference>
<proteinExistence type="inferred from homology"/>
<evidence type="ECO:0000259" key="16">
    <source>
        <dbReference type="Pfam" id="PF09759"/>
    </source>
</evidence>
<gene>
    <name evidence="17" type="ORF">AGERDE_LOCUS3238</name>
</gene>
<dbReference type="InterPro" id="IPR019156">
    <property type="entry name" value="Ataxin-10_domain"/>
</dbReference>
<dbReference type="Gene3D" id="1.25.10.10">
    <property type="entry name" value="Leucine-rich Repeat Variant"/>
    <property type="match status" value="1"/>
</dbReference>
<dbReference type="Gene3D" id="3.40.430.10">
    <property type="entry name" value="Dihydrofolate Reductase, subunit A"/>
    <property type="match status" value="1"/>
</dbReference>
<keyword evidence="6" id="KW-0132">Cell division</keyword>
<dbReference type="PANTHER" id="PTHR13255:SF0">
    <property type="entry name" value="ATAXIN-10"/>
    <property type="match status" value="1"/>
</dbReference>
<keyword evidence="7" id="KW-0131">Cell cycle</keyword>
<evidence type="ECO:0000256" key="14">
    <source>
        <dbReference type="ARBA" id="ARBA00049020"/>
    </source>
</evidence>
<dbReference type="GO" id="GO:0051301">
    <property type="term" value="P:cell division"/>
    <property type="evidence" value="ECO:0007669"/>
    <property type="project" value="UniProtKB-KW"/>
</dbReference>
<dbReference type="InterPro" id="IPR024072">
    <property type="entry name" value="DHFR-like_dom_sf"/>
</dbReference>
<evidence type="ECO:0000256" key="12">
    <source>
        <dbReference type="ARBA" id="ARBA00044805"/>
    </source>
</evidence>
<evidence type="ECO:0000256" key="3">
    <source>
        <dbReference type="ARBA" id="ARBA00009723"/>
    </source>
</evidence>
<evidence type="ECO:0000256" key="6">
    <source>
        <dbReference type="ARBA" id="ARBA00022618"/>
    </source>
</evidence>
<dbReference type="GO" id="GO:0005829">
    <property type="term" value="C:cytosol"/>
    <property type="evidence" value="ECO:0007669"/>
    <property type="project" value="TreeGrafter"/>
</dbReference>
<comment type="catalytic activity">
    <reaction evidence="13">
        <text>2,5-diamino-6-(1-D-ribitylamino)pyrimidin-4(3H)-one 5'-phosphate + NAD(+) = 2,5-diamino-6-(1-D-ribosylamino)pyrimidin-4(3H)-one 5'-phosphate + NADH + H(+)</text>
        <dbReference type="Rhea" id="RHEA:27274"/>
        <dbReference type="ChEBI" id="CHEBI:15378"/>
        <dbReference type="ChEBI" id="CHEBI:57540"/>
        <dbReference type="ChEBI" id="CHEBI:57945"/>
        <dbReference type="ChEBI" id="CHEBI:58890"/>
        <dbReference type="ChEBI" id="CHEBI:59545"/>
        <dbReference type="EC" id="1.1.1.302"/>
    </reaction>
</comment>
<comment type="function">
    <text evidence="1">Catalyzes an early step in riboflavin biosynthesis, the NADPH-dependent reduction of the ribose side chain of 2,5-diamino-6-ribosylamino-4(3H)-pyrimidinone 5'-phosphate, yielding 2,5-diamino-6-ribitylamino-4(3H)-pyrimidinone 5'-phosphate.</text>
</comment>
<reference evidence="17" key="1">
    <citation type="submission" date="2021-06" db="EMBL/GenBank/DDBJ databases">
        <authorList>
            <person name="Kallberg Y."/>
            <person name="Tangrot J."/>
            <person name="Rosling A."/>
        </authorList>
    </citation>
    <scope>NUCLEOTIDE SEQUENCE</scope>
    <source>
        <strain evidence="17">MT106</strain>
    </source>
</reference>
<dbReference type="EC" id="1.1.1.302" evidence="4"/>
<comment type="catalytic activity">
    <reaction evidence="14">
        <text>2,5-diamino-6-(1-D-ribitylamino)pyrimidin-4(3H)-one 5'-phosphate + NADP(+) = 2,5-diamino-6-(1-D-ribosylamino)pyrimidin-4(3H)-one 5'-phosphate + NADPH + H(+)</text>
        <dbReference type="Rhea" id="RHEA:27278"/>
        <dbReference type="ChEBI" id="CHEBI:15378"/>
        <dbReference type="ChEBI" id="CHEBI:57783"/>
        <dbReference type="ChEBI" id="CHEBI:58349"/>
        <dbReference type="ChEBI" id="CHEBI:58890"/>
        <dbReference type="ChEBI" id="CHEBI:59545"/>
        <dbReference type="EC" id="1.1.1.302"/>
    </reaction>
</comment>
<evidence type="ECO:0000256" key="8">
    <source>
        <dbReference type="ARBA" id="ARBA00030073"/>
    </source>
</evidence>
<comment type="similarity">
    <text evidence="3">Belongs to the HTP reductase family.</text>
</comment>
<evidence type="ECO:0000256" key="1">
    <source>
        <dbReference type="ARBA" id="ARBA00003555"/>
    </source>
</evidence>
<evidence type="ECO:0000256" key="10">
    <source>
        <dbReference type="ARBA" id="ARBA00044746"/>
    </source>
</evidence>
<dbReference type="SUPFAM" id="SSF48371">
    <property type="entry name" value="ARM repeat"/>
    <property type="match status" value="1"/>
</dbReference>
<evidence type="ECO:0000256" key="9">
    <source>
        <dbReference type="ARBA" id="ARBA00031630"/>
    </source>
</evidence>
<dbReference type="InterPro" id="IPR002734">
    <property type="entry name" value="RibDG_C"/>
</dbReference>
<dbReference type="PANTHER" id="PTHR13255">
    <property type="entry name" value="ATAXIN-10"/>
    <property type="match status" value="1"/>
</dbReference>
<accession>A0A9N8ZCX3</accession>
<evidence type="ECO:0000256" key="5">
    <source>
        <dbReference type="ARBA" id="ARBA00015035"/>
    </source>
</evidence>
<evidence type="ECO:0000313" key="17">
    <source>
        <dbReference type="EMBL" id="CAG8481163.1"/>
    </source>
</evidence>
<evidence type="ECO:0000256" key="2">
    <source>
        <dbReference type="ARBA" id="ARBA00008384"/>
    </source>
</evidence>
<evidence type="ECO:0000256" key="11">
    <source>
        <dbReference type="ARBA" id="ARBA00044801"/>
    </source>
</evidence>
<comment type="function">
    <text evidence="10">May play a role in the regulation of cytokinesis.</text>
</comment>
<evidence type="ECO:0000256" key="13">
    <source>
        <dbReference type="ARBA" id="ARBA00047550"/>
    </source>
</evidence>
<organism evidence="17 18">
    <name type="scientific">Ambispora gerdemannii</name>
    <dbReference type="NCBI Taxonomy" id="144530"/>
    <lineage>
        <taxon>Eukaryota</taxon>
        <taxon>Fungi</taxon>
        <taxon>Fungi incertae sedis</taxon>
        <taxon>Mucoromycota</taxon>
        <taxon>Glomeromycotina</taxon>
        <taxon>Glomeromycetes</taxon>
        <taxon>Archaeosporales</taxon>
        <taxon>Ambisporaceae</taxon>
        <taxon>Ambispora</taxon>
    </lineage>
</organism>